<dbReference type="PATRIC" id="fig|1423743.5.peg.2942"/>
<feature type="transmembrane region" description="Helical" evidence="5">
    <location>
        <begin position="283"/>
        <end position="305"/>
    </location>
</feature>
<evidence type="ECO:0000256" key="5">
    <source>
        <dbReference type="SAM" id="Phobius"/>
    </source>
</evidence>
<feature type="transmembrane region" description="Helical" evidence="5">
    <location>
        <begin position="20"/>
        <end position="41"/>
    </location>
</feature>
<gene>
    <name evidence="6" type="ORF">FD41_GL002853</name>
</gene>
<evidence type="ECO:0000256" key="4">
    <source>
        <dbReference type="ARBA" id="ARBA00023136"/>
    </source>
</evidence>
<feature type="transmembrane region" description="Helical" evidence="5">
    <location>
        <begin position="113"/>
        <end position="138"/>
    </location>
</feature>
<comment type="subcellular location">
    <subcellularLocation>
        <location evidence="1">Membrane</location>
        <topology evidence="1">Multi-pass membrane protein</topology>
    </subcellularLocation>
</comment>
<feature type="transmembrane region" description="Helical" evidence="5">
    <location>
        <begin position="244"/>
        <end position="263"/>
    </location>
</feature>
<dbReference type="Proteomes" id="UP000051966">
    <property type="component" value="Unassembled WGS sequence"/>
</dbReference>
<dbReference type="PANTHER" id="PTHR33514">
    <property type="entry name" value="PROTEIN ABCI12, CHLOROPLASTIC"/>
    <property type="match status" value="1"/>
</dbReference>
<evidence type="ECO:0000313" key="6">
    <source>
        <dbReference type="EMBL" id="KRM08811.1"/>
    </source>
</evidence>
<dbReference type="GO" id="GO:0005886">
    <property type="term" value="C:plasma membrane"/>
    <property type="evidence" value="ECO:0007669"/>
    <property type="project" value="TreeGrafter"/>
</dbReference>
<name>A0A0R1VY42_9LACO</name>
<feature type="transmembrane region" description="Helical" evidence="5">
    <location>
        <begin position="47"/>
        <end position="65"/>
    </location>
</feature>
<proteinExistence type="predicted"/>
<evidence type="ECO:0000256" key="2">
    <source>
        <dbReference type="ARBA" id="ARBA00022692"/>
    </source>
</evidence>
<reference evidence="6 7" key="1">
    <citation type="journal article" date="2015" name="Genome Announc.">
        <title>Expanding the biotechnology potential of lactobacilli through comparative genomics of 213 strains and associated genera.</title>
        <authorList>
            <person name="Sun Z."/>
            <person name="Harris H.M."/>
            <person name="McCann A."/>
            <person name="Guo C."/>
            <person name="Argimon S."/>
            <person name="Zhang W."/>
            <person name="Yang X."/>
            <person name="Jeffery I.B."/>
            <person name="Cooney J.C."/>
            <person name="Kagawa T.F."/>
            <person name="Liu W."/>
            <person name="Song Y."/>
            <person name="Salvetti E."/>
            <person name="Wrobel A."/>
            <person name="Rasinkangas P."/>
            <person name="Parkhill J."/>
            <person name="Rea M.C."/>
            <person name="O'Sullivan O."/>
            <person name="Ritari J."/>
            <person name="Douillard F.P."/>
            <person name="Paul Ross R."/>
            <person name="Yang R."/>
            <person name="Briner A.E."/>
            <person name="Felis G.E."/>
            <person name="de Vos W.M."/>
            <person name="Barrangou R."/>
            <person name="Klaenhammer T.R."/>
            <person name="Caufield P.W."/>
            <person name="Cui Y."/>
            <person name="Zhang H."/>
            <person name="O'Toole P.W."/>
        </authorList>
    </citation>
    <scope>NUCLEOTIDE SEQUENCE [LARGE SCALE GENOMIC DNA]</scope>
    <source>
        <strain evidence="6 7">DSM 18382</strain>
    </source>
</reference>
<dbReference type="PANTHER" id="PTHR33514:SF13">
    <property type="entry name" value="PROTEIN ABCI12, CHLOROPLASTIC"/>
    <property type="match status" value="1"/>
</dbReference>
<keyword evidence="4 5" id="KW-0472">Membrane</keyword>
<organism evidence="6 7">
    <name type="scientific">Lentilactobacillus farraginis DSM 18382 = JCM 14108</name>
    <dbReference type="NCBI Taxonomy" id="1423743"/>
    <lineage>
        <taxon>Bacteria</taxon>
        <taxon>Bacillati</taxon>
        <taxon>Bacillota</taxon>
        <taxon>Bacilli</taxon>
        <taxon>Lactobacillales</taxon>
        <taxon>Lactobacillaceae</taxon>
        <taxon>Lentilactobacillus</taxon>
    </lineage>
</organism>
<dbReference type="EMBL" id="AZFY01000070">
    <property type="protein sequence ID" value="KRM08811.1"/>
    <property type="molecule type" value="Genomic_DNA"/>
</dbReference>
<keyword evidence="2 5" id="KW-0812">Transmembrane</keyword>
<accession>A0A0R1VY42</accession>
<dbReference type="AlphaFoldDB" id="A0A0R1VY42"/>
<evidence type="ECO:0000256" key="1">
    <source>
        <dbReference type="ARBA" id="ARBA00004141"/>
    </source>
</evidence>
<evidence type="ECO:0000256" key="3">
    <source>
        <dbReference type="ARBA" id="ARBA00022989"/>
    </source>
</evidence>
<dbReference type="CDD" id="cd16914">
    <property type="entry name" value="EcfT"/>
    <property type="match status" value="1"/>
</dbReference>
<keyword evidence="7" id="KW-1185">Reference proteome</keyword>
<comment type="caution">
    <text evidence="6">The sequence shown here is derived from an EMBL/GenBank/DDBJ whole genome shotgun (WGS) entry which is preliminary data.</text>
</comment>
<dbReference type="InterPro" id="IPR003339">
    <property type="entry name" value="ABC/ECF_trnsptr_transmembrane"/>
</dbReference>
<evidence type="ECO:0000313" key="7">
    <source>
        <dbReference type="Proteomes" id="UP000051966"/>
    </source>
</evidence>
<keyword evidence="3 5" id="KW-1133">Transmembrane helix</keyword>
<protein>
    <submittedName>
        <fullName evidence="6">ABC superfamily ATP binding cassette transporter</fullName>
    </submittedName>
</protein>
<sequence>MNLGKGRHIMNRIPIESRFLFHVHPLAATGYFVALMALLLMFNHVGIVGTAFGGLILLDGWYLGFKQVGWQLKYSGWLFITIVIFNVLLNQSGGPYLWQVKLLGVTWKLSMPALLYGSVMGLMLVAMLLAFALFNAILTANKLLAVLSPLSPRLALLVVLSMNLVGTLKQTFRQLALFQKTRNIDPASGSVKHRLKVGMRFMNILLEKALAAGMERARSMDARGFGATKRSQYRAFRWQIADSWFLGSSAILFFCLVGLRVGSYGWTGSALTFNGSISLMDSWILGLVGLFLGLPLIFEGVAALWTN</sequence>
<feature type="transmembrane region" description="Helical" evidence="5">
    <location>
        <begin position="77"/>
        <end position="98"/>
    </location>
</feature>